<protein>
    <submittedName>
        <fullName evidence="2">Uncharacterized protein</fullName>
    </submittedName>
</protein>
<proteinExistence type="predicted"/>
<evidence type="ECO:0000313" key="3">
    <source>
        <dbReference type="Proteomes" id="UP001165679"/>
    </source>
</evidence>
<comment type="caution">
    <text evidence="2">The sequence shown here is derived from an EMBL/GenBank/DDBJ whole genome shotgun (WGS) entry which is preliminary data.</text>
</comment>
<evidence type="ECO:0000313" key="2">
    <source>
        <dbReference type="EMBL" id="MCW3474766.1"/>
    </source>
</evidence>
<reference evidence="2" key="2">
    <citation type="submission" date="2022-10" db="EMBL/GenBank/DDBJ databases">
        <authorList>
            <person name="Trinh H.N."/>
        </authorList>
    </citation>
    <scope>NUCLEOTIDE SEQUENCE</scope>
    <source>
        <strain evidence="2">RN2-1</strain>
    </source>
</reference>
<accession>A0AA42CFE5</accession>
<dbReference type="AlphaFoldDB" id="A0AA42CFE5"/>
<organism evidence="2 3">
    <name type="scientific">Limobrevibacterium gyesilva</name>
    <dbReference type="NCBI Taxonomy" id="2991712"/>
    <lineage>
        <taxon>Bacteria</taxon>
        <taxon>Pseudomonadati</taxon>
        <taxon>Pseudomonadota</taxon>
        <taxon>Alphaproteobacteria</taxon>
        <taxon>Acetobacterales</taxon>
        <taxon>Acetobacteraceae</taxon>
        <taxon>Limobrevibacterium</taxon>
    </lineage>
</organism>
<gene>
    <name evidence="2" type="ORF">OL599_09235</name>
</gene>
<keyword evidence="3" id="KW-1185">Reference proteome</keyword>
<feature type="region of interest" description="Disordered" evidence="1">
    <location>
        <begin position="78"/>
        <end position="122"/>
    </location>
</feature>
<evidence type="ECO:0000256" key="1">
    <source>
        <dbReference type="SAM" id="MobiDB-lite"/>
    </source>
</evidence>
<name>A0AA42CFE5_9PROT</name>
<dbReference type="Proteomes" id="UP001165679">
    <property type="component" value="Unassembled WGS sequence"/>
</dbReference>
<reference evidence="2" key="1">
    <citation type="submission" date="2022-09" db="EMBL/GenBank/DDBJ databases">
        <title>Rhodovastum sp. nov. RN2-1 isolated from soil in Seongnam, South Korea.</title>
        <authorList>
            <person name="Le N.T."/>
        </authorList>
    </citation>
    <scope>NUCLEOTIDE SEQUENCE</scope>
    <source>
        <strain evidence="2">RN2-1</strain>
    </source>
</reference>
<dbReference type="EMBL" id="JAPDNT010000005">
    <property type="protein sequence ID" value="MCW3474766.1"/>
    <property type="molecule type" value="Genomic_DNA"/>
</dbReference>
<sequence>MTHEYDEPVSPQQFDAAVQRTRRLILTQGSVPLHALAERAVIETFCSCVTGASDAVEGKLSTIHAVLIEEVVRQVQAATADRPAPAGPSDTVDVASDESFPASDPPAWIWRRGTTRDDGTAA</sequence>